<dbReference type="AlphaFoldDB" id="A0AAD9HH85"/>
<keyword evidence="1" id="KW-1133">Transmembrane helix</keyword>
<dbReference type="Proteomes" id="UP001232148">
    <property type="component" value="Unassembled WGS sequence"/>
</dbReference>
<gene>
    <name evidence="2" type="ORF">LX32DRAFT_376462</name>
</gene>
<keyword evidence="1" id="KW-0472">Membrane</keyword>
<evidence type="ECO:0000313" key="2">
    <source>
        <dbReference type="EMBL" id="KAK2029086.1"/>
    </source>
</evidence>
<organism evidence="2 3">
    <name type="scientific">Colletotrichum zoysiae</name>
    <dbReference type="NCBI Taxonomy" id="1216348"/>
    <lineage>
        <taxon>Eukaryota</taxon>
        <taxon>Fungi</taxon>
        <taxon>Dikarya</taxon>
        <taxon>Ascomycota</taxon>
        <taxon>Pezizomycotina</taxon>
        <taxon>Sordariomycetes</taxon>
        <taxon>Hypocreomycetidae</taxon>
        <taxon>Glomerellales</taxon>
        <taxon>Glomerellaceae</taxon>
        <taxon>Colletotrichum</taxon>
        <taxon>Colletotrichum graminicola species complex</taxon>
    </lineage>
</organism>
<accession>A0AAD9HH85</accession>
<feature type="transmembrane region" description="Helical" evidence="1">
    <location>
        <begin position="7"/>
        <end position="30"/>
    </location>
</feature>
<comment type="caution">
    <text evidence="2">The sequence shown here is derived from an EMBL/GenBank/DDBJ whole genome shotgun (WGS) entry which is preliminary data.</text>
</comment>
<protein>
    <submittedName>
        <fullName evidence="2">Uncharacterized protein</fullName>
    </submittedName>
</protein>
<sequence length="90" mass="10184">MLVYVSLSLSVCVSVCGMGVLSLAVFWLSWHAVPCTFAEVTGVRGGGYRRGFPRFLPRARASVRTTRMGRNHKCLLSRPRFRILFYMLLT</sequence>
<evidence type="ECO:0000313" key="3">
    <source>
        <dbReference type="Proteomes" id="UP001232148"/>
    </source>
</evidence>
<dbReference type="EMBL" id="MU842868">
    <property type="protein sequence ID" value="KAK2029086.1"/>
    <property type="molecule type" value="Genomic_DNA"/>
</dbReference>
<evidence type="ECO:0000256" key="1">
    <source>
        <dbReference type="SAM" id="Phobius"/>
    </source>
</evidence>
<keyword evidence="1" id="KW-0812">Transmembrane</keyword>
<proteinExistence type="predicted"/>
<keyword evidence="3" id="KW-1185">Reference proteome</keyword>
<reference evidence="2" key="1">
    <citation type="submission" date="2021-06" db="EMBL/GenBank/DDBJ databases">
        <title>Comparative genomics, transcriptomics and evolutionary studies reveal genomic signatures of adaptation to plant cell wall in hemibiotrophic fungi.</title>
        <authorList>
            <consortium name="DOE Joint Genome Institute"/>
            <person name="Baroncelli R."/>
            <person name="Diaz J.F."/>
            <person name="Benocci T."/>
            <person name="Peng M."/>
            <person name="Battaglia E."/>
            <person name="Haridas S."/>
            <person name="Andreopoulos W."/>
            <person name="Labutti K."/>
            <person name="Pangilinan J."/>
            <person name="Floch G.L."/>
            <person name="Makela M.R."/>
            <person name="Henrissat B."/>
            <person name="Grigoriev I.V."/>
            <person name="Crouch J.A."/>
            <person name="De Vries R.P."/>
            <person name="Sukno S.A."/>
            <person name="Thon M.R."/>
        </authorList>
    </citation>
    <scope>NUCLEOTIDE SEQUENCE</scope>
    <source>
        <strain evidence="2">MAFF235873</strain>
    </source>
</reference>
<name>A0AAD9HH85_9PEZI</name>